<feature type="binding site" evidence="8">
    <location>
        <position position="216"/>
    </location>
    <ligand>
        <name>ATP</name>
        <dbReference type="ChEBI" id="CHEBI:30616"/>
    </ligand>
</feature>
<evidence type="ECO:0000259" key="11">
    <source>
        <dbReference type="Pfam" id="PF02540"/>
    </source>
</evidence>
<dbReference type="HAMAP" id="MF_00193">
    <property type="entry name" value="NadE_ammonia_dep"/>
    <property type="match status" value="1"/>
</dbReference>
<dbReference type="AlphaFoldDB" id="H6RQW8"/>
<dbReference type="Gene3D" id="3.40.50.620">
    <property type="entry name" value="HUPs"/>
    <property type="match status" value="1"/>
</dbReference>
<feature type="domain" description="NAD/GMP synthase" evidence="11">
    <location>
        <begin position="30"/>
        <end position="268"/>
    </location>
</feature>
<feature type="binding site" evidence="8">
    <location>
        <begin position="50"/>
        <end position="57"/>
    </location>
    <ligand>
        <name>ATP</name>
        <dbReference type="ChEBI" id="CHEBI:30616"/>
    </ligand>
</feature>
<dbReference type="PANTHER" id="PTHR23090:SF7">
    <property type="entry name" value="NH(3)-DEPENDENT NAD(+) SYNTHETASE"/>
    <property type="match status" value="1"/>
</dbReference>
<gene>
    <name evidence="8 12" type="primary">nadE</name>
    <name evidence="12" type="ordered locus">BLASA_1933</name>
</gene>
<evidence type="ECO:0000256" key="6">
    <source>
        <dbReference type="ARBA" id="ARBA00022842"/>
    </source>
</evidence>
<proteinExistence type="inferred from homology"/>
<dbReference type="STRING" id="1146883.BLASA_1933"/>
<dbReference type="GO" id="GO:0046872">
    <property type="term" value="F:metal ion binding"/>
    <property type="evidence" value="ECO:0007669"/>
    <property type="project" value="UniProtKB-KW"/>
</dbReference>
<keyword evidence="7 8" id="KW-0520">NAD</keyword>
<feature type="binding site" evidence="8">
    <location>
        <position position="165"/>
    </location>
    <ligand>
        <name>ATP</name>
        <dbReference type="ChEBI" id="CHEBI:30616"/>
    </ligand>
</feature>
<dbReference type="InterPro" id="IPR022926">
    <property type="entry name" value="NH(3)-dep_NAD(+)_synth"/>
</dbReference>
<keyword evidence="13" id="KW-1185">Reference proteome</keyword>
<dbReference type="NCBIfam" id="NF001979">
    <property type="entry name" value="PRK00768.1"/>
    <property type="match status" value="1"/>
</dbReference>
<evidence type="ECO:0000313" key="13">
    <source>
        <dbReference type="Proteomes" id="UP000007517"/>
    </source>
</evidence>
<keyword evidence="5 8" id="KW-0067">ATP-binding</keyword>
<dbReference type="NCBIfam" id="TIGR00552">
    <property type="entry name" value="nadE"/>
    <property type="match status" value="1"/>
</dbReference>
<comment type="pathway">
    <text evidence="8">Cofactor biosynthesis; NAD(+) biosynthesis; NAD(+) from deamido-NAD(+) (ammonia route): step 1/1.</text>
</comment>
<dbReference type="GO" id="GO:0008795">
    <property type="term" value="F:NAD+ synthase activity"/>
    <property type="evidence" value="ECO:0007669"/>
    <property type="project" value="UniProtKB-UniRule"/>
</dbReference>
<dbReference type="CDD" id="cd00553">
    <property type="entry name" value="NAD_synthase"/>
    <property type="match status" value="1"/>
</dbReference>
<feature type="binding site" evidence="8">
    <location>
        <position position="170"/>
    </location>
    <ligand>
        <name>Mg(2+)</name>
        <dbReference type="ChEBI" id="CHEBI:18420"/>
    </ligand>
</feature>
<dbReference type="KEGG" id="bsd:BLASA_1933"/>
<evidence type="ECO:0000313" key="12">
    <source>
        <dbReference type="EMBL" id="CCG02847.1"/>
    </source>
</evidence>
<dbReference type="Pfam" id="PF02540">
    <property type="entry name" value="NAD_synthase"/>
    <property type="match status" value="1"/>
</dbReference>
<dbReference type="UniPathway" id="UPA00253">
    <property type="reaction ID" value="UER00333"/>
</dbReference>
<keyword evidence="4 8" id="KW-0547">Nucleotide-binding</keyword>
<evidence type="ECO:0000256" key="4">
    <source>
        <dbReference type="ARBA" id="ARBA00022741"/>
    </source>
</evidence>
<reference evidence="13" key="2">
    <citation type="submission" date="2012-02" db="EMBL/GenBank/DDBJ databases">
        <title>Complete genome sequence of Blastococcus saxobsidens strain DD2.</title>
        <authorList>
            <person name="Genoscope."/>
        </authorList>
    </citation>
    <scope>NUCLEOTIDE SEQUENCE [LARGE SCALE GENOMIC DNA]</scope>
    <source>
        <strain evidence="13">DD2</strain>
    </source>
</reference>
<evidence type="ECO:0000256" key="8">
    <source>
        <dbReference type="HAMAP-Rule" id="MF_00193"/>
    </source>
</evidence>
<dbReference type="GO" id="GO:0005524">
    <property type="term" value="F:ATP binding"/>
    <property type="evidence" value="ECO:0007669"/>
    <property type="project" value="UniProtKB-UniRule"/>
</dbReference>
<feature type="binding site" evidence="8">
    <location>
        <position position="194"/>
    </location>
    <ligand>
        <name>ATP</name>
        <dbReference type="ChEBI" id="CHEBI:30616"/>
    </ligand>
</feature>
<feature type="binding site" description="in other chain" evidence="8">
    <location>
        <position position="145"/>
    </location>
    <ligand>
        <name>deamido-NAD(+)</name>
        <dbReference type="ChEBI" id="CHEBI:58437"/>
        <note>ligand shared between two neighboring subunits</note>
    </ligand>
</feature>
<keyword evidence="2 8" id="KW-0436">Ligase</keyword>
<dbReference type="SUPFAM" id="SSF52402">
    <property type="entry name" value="Adenine nucleotide alpha hydrolases-like"/>
    <property type="match status" value="1"/>
</dbReference>
<evidence type="ECO:0000256" key="3">
    <source>
        <dbReference type="ARBA" id="ARBA00022723"/>
    </source>
</evidence>
<feature type="binding site" description="in other chain" evidence="8">
    <location>
        <begin position="265"/>
        <end position="266"/>
    </location>
    <ligand>
        <name>deamido-NAD(+)</name>
        <dbReference type="ChEBI" id="CHEBI:58437"/>
        <note>ligand shared between two neighboring subunits</note>
    </ligand>
</feature>
<comment type="catalytic activity">
    <reaction evidence="8 10">
        <text>deamido-NAD(+) + NH4(+) + ATP = AMP + diphosphate + NAD(+) + H(+)</text>
        <dbReference type="Rhea" id="RHEA:21188"/>
        <dbReference type="ChEBI" id="CHEBI:15378"/>
        <dbReference type="ChEBI" id="CHEBI:28938"/>
        <dbReference type="ChEBI" id="CHEBI:30616"/>
        <dbReference type="ChEBI" id="CHEBI:33019"/>
        <dbReference type="ChEBI" id="CHEBI:57540"/>
        <dbReference type="ChEBI" id="CHEBI:58437"/>
        <dbReference type="ChEBI" id="CHEBI:456215"/>
        <dbReference type="EC" id="6.3.1.5"/>
    </reaction>
</comment>
<evidence type="ECO:0000256" key="1">
    <source>
        <dbReference type="ARBA" id="ARBA00005859"/>
    </source>
</evidence>
<name>H6RQW8_BLASD</name>
<dbReference type="OrthoDB" id="3266517at2"/>
<dbReference type="InterPro" id="IPR003694">
    <property type="entry name" value="NAD_synthase"/>
</dbReference>
<dbReference type="EC" id="6.3.1.5" evidence="8 10"/>
<comment type="similarity">
    <text evidence="1 8 9">Belongs to the NAD synthetase family.</text>
</comment>
<dbReference type="InterPro" id="IPR022310">
    <property type="entry name" value="NAD/GMP_synthase"/>
</dbReference>
<dbReference type="eggNOG" id="COG0171">
    <property type="taxonomic scope" value="Bacteria"/>
</dbReference>
<dbReference type="GO" id="GO:0004359">
    <property type="term" value="F:glutaminase activity"/>
    <property type="evidence" value="ECO:0007669"/>
    <property type="project" value="InterPro"/>
</dbReference>
<keyword evidence="6 8" id="KW-0460">Magnesium</keyword>
<feature type="binding site" description="in other chain" evidence="8">
    <location>
        <position position="178"/>
    </location>
    <ligand>
        <name>deamido-NAD(+)</name>
        <dbReference type="ChEBI" id="CHEBI:58437"/>
        <note>ligand shared between two neighboring subunits</note>
    </ligand>
</feature>
<keyword evidence="3 8" id="KW-0479">Metal-binding</keyword>
<accession>H6RQW8</accession>
<dbReference type="RefSeq" id="WP_014375730.1">
    <property type="nucleotide sequence ID" value="NC_016943.1"/>
</dbReference>
<evidence type="ECO:0000256" key="5">
    <source>
        <dbReference type="ARBA" id="ARBA00022840"/>
    </source>
</evidence>
<feature type="binding site" evidence="8">
    <location>
        <position position="185"/>
    </location>
    <ligand>
        <name>deamido-NAD(+)</name>
        <dbReference type="ChEBI" id="CHEBI:58437"/>
        <note>ligand shared between two neighboring subunits</note>
    </ligand>
</feature>
<organism evidence="12 13">
    <name type="scientific">Blastococcus saxobsidens (strain DD2)</name>
    <dbReference type="NCBI Taxonomy" id="1146883"/>
    <lineage>
        <taxon>Bacteria</taxon>
        <taxon>Bacillati</taxon>
        <taxon>Actinomycetota</taxon>
        <taxon>Actinomycetes</taxon>
        <taxon>Geodermatophilales</taxon>
        <taxon>Geodermatophilaceae</taxon>
        <taxon>Blastococcus</taxon>
    </lineage>
</organism>
<dbReference type="Proteomes" id="UP000007517">
    <property type="component" value="Chromosome"/>
</dbReference>
<feature type="binding site" evidence="8">
    <location>
        <position position="56"/>
    </location>
    <ligand>
        <name>Mg(2+)</name>
        <dbReference type="ChEBI" id="CHEBI:18420"/>
    </ligand>
</feature>
<dbReference type="GO" id="GO:0003952">
    <property type="term" value="F:NAD+ synthase (glutamine-hydrolyzing) activity"/>
    <property type="evidence" value="ECO:0007669"/>
    <property type="project" value="InterPro"/>
</dbReference>
<evidence type="ECO:0000256" key="9">
    <source>
        <dbReference type="RuleBase" id="RU003811"/>
    </source>
</evidence>
<sequence>MTDDATDAQRRIARELGVRLEFDVAEEADRRSQFLAELLTATGLRTLVLGISGGVDSATVGMLCRRAVRRRPAGSAALAAVRLPYGQQQDDADARLVLDTIEPDCLFTVDIQPASDAALVSLSAAGLRFPSAEKEDHALGNIKARQRMVAQYAIAAALDGLVIGTDHAAEAVTGFFTKFGDGGVDANPLAGLTKRRVRALAEHLGVPARIITKVPTADLESQRPQLPDEEVLGLRYAEIDDFLEGLPVSPEVHAAMTRHYTATAHKRSGPLVPPPRPPGCAG</sequence>
<dbReference type="PANTHER" id="PTHR23090">
    <property type="entry name" value="NH 3 /GLUTAMINE-DEPENDENT NAD + SYNTHETASE"/>
    <property type="match status" value="1"/>
</dbReference>
<reference evidence="12 13" key="1">
    <citation type="journal article" date="2012" name="J. Bacteriol.">
        <title>Genome Sequence of Blastococcus saxobsidens DD2, a Stone-Inhabiting Bacterium.</title>
        <authorList>
            <person name="Chouaia B."/>
            <person name="Crotti E."/>
            <person name="Brusetti L."/>
            <person name="Daffonchio D."/>
            <person name="Essoussi I."/>
            <person name="Nouioui I."/>
            <person name="Sbissi I."/>
            <person name="Ghodhbane-Gtari F."/>
            <person name="Gtari M."/>
            <person name="Vacherie B."/>
            <person name="Barbe V."/>
            <person name="Medigue C."/>
            <person name="Gury J."/>
            <person name="Pujic P."/>
            <person name="Normand P."/>
        </authorList>
    </citation>
    <scope>NUCLEOTIDE SEQUENCE [LARGE SCALE GENOMIC DNA]</scope>
    <source>
        <strain evidence="12 13">DD2</strain>
    </source>
</reference>
<protein>
    <recommendedName>
        <fullName evidence="8 10">NH(3)-dependent NAD(+) synthetase</fullName>
        <ecNumber evidence="8 10">6.3.1.5</ecNumber>
    </recommendedName>
</protein>
<comment type="subunit">
    <text evidence="8">Homodimer.</text>
</comment>
<evidence type="ECO:0000256" key="10">
    <source>
        <dbReference type="RuleBase" id="RU003812"/>
    </source>
</evidence>
<dbReference type="GO" id="GO:0005737">
    <property type="term" value="C:cytoplasm"/>
    <property type="evidence" value="ECO:0007669"/>
    <property type="project" value="InterPro"/>
</dbReference>
<comment type="function">
    <text evidence="8">Catalyzes the ATP-dependent amidation of deamido-NAD to form NAD. Uses ammonia as a nitrogen source.</text>
</comment>
<dbReference type="HOGENOM" id="CLU_059327_3_0_11"/>
<dbReference type="GO" id="GO:0009435">
    <property type="term" value="P:NAD+ biosynthetic process"/>
    <property type="evidence" value="ECO:0007669"/>
    <property type="project" value="UniProtKB-UniRule"/>
</dbReference>
<evidence type="ECO:0000256" key="7">
    <source>
        <dbReference type="ARBA" id="ARBA00023027"/>
    </source>
</evidence>
<dbReference type="EMBL" id="FO117623">
    <property type="protein sequence ID" value="CCG02847.1"/>
    <property type="molecule type" value="Genomic_DNA"/>
</dbReference>
<dbReference type="InterPro" id="IPR014729">
    <property type="entry name" value="Rossmann-like_a/b/a_fold"/>
</dbReference>
<evidence type="ECO:0000256" key="2">
    <source>
        <dbReference type="ARBA" id="ARBA00022598"/>
    </source>
</evidence>